<feature type="domain" description="Bromo" evidence="5">
    <location>
        <begin position="440"/>
        <end position="510"/>
    </location>
</feature>
<feature type="signal peptide" evidence="4">
    <location>
        <begin position="1"/>
        <end position="26"/>
    </location>
</feature>
<proteinExistence type="predicted"/>
<sequence>MTQPGFYTTRISLLLLYATLRHGLNGWKQVAQATAEALVNITHSSQRRIANDAKFVKCLMDTNLSPGQCQQRYESLVAEYADALKELGEGVSVTEKLAAIIRKKYIEELERQAQENRDEFKRLVSDLDSINNSQFEVSQLKRKITEIVDRQTKRKLIHEVFPDTISQPSVSDTAIELIKPSQNEHPTNSTEPHNLDAMDIDEPEVQPTLAESVSVEDQSDVDREDTSPSSPAAHSPPPPPVESASDRSSTSSPSNNPEDMKNLQEDLEESISVDNPSVKSESEPEDEECYGSANSTHDGTPAMQPDTPASSDSGPVNQSIQDETSPTDVSDSNARIIEETPVSLVEETPILAEESQSGAGSPAHESDVKPEPTSPSFLEETPSETADFTMDAKPPGQTEGIESADEADIPEDSDYATEQRGDKKLKNWKKLIFMIWQDIANHRSASLFTIPIKAQDAPGYYDIIKRPIDLKTIRLRIRDDKITTTDEFHRDILLMLQNALMYNSEDSEVYQMTLEMLYAAEDIIGNFKTSEAFSSRPTLPSH</sequence>
<feature type="compositionally biased region" description="Polar residues" evidence="3">
    <location>
        <begin position="307"/>
        <end position="333"/>
    </location>
</feature>
<dbReference type="STRING" id="215637.A0A4P9ZNJ3"/>
<dbReference type="GO" id="GO:0035267">
    <property type="term" value="C:NuA4 histone acetyltransferase complex"/>
    <property type="evidence" value="ECO:0007669"/>
    <property type="project" value="TreeGrafter"/>
</dbReference>
<gene>
    <name evidence="6" type="ORF">BJ085DRAFT_37090</name>
</gene>
<evidence type="ECO:0000256" key="2">
    <source>
        <dbReference type="PROSITE-ProRule" id="PRU00035"/>
    </source>
</evidence>
<dbReference type="PRINTS" id="PR00503">
    <property type="entry name" value="BROMODOMAIN"/>
</dbReference>
<organism evidence="6 7">
    <name type="scientific">Dimargaris cristalligena</name>
    <dbReference type="NCBI Taxonomy" id="215637"/>
    <lineage>
        <taxon>Eukaryota</taxon>
        <taxon>Fungi</taxon>
        <taxon>Fungi incertae sedis</taxon>
        <taxon>Zoopagomycota</taxon>
        <taxon>Kickxellomycotina</taxon>
        <taxon>Dimargaritomycetes</taxon>
        <taxon>Dimargaritales</taxon>
        <taxon>Dimargaritaceae</taxon>
        <taxon>Dimargaris</taxon>
    </lineage>
</organism>
<feature type="compositionally biased region" description="Low complexity" evidence="3">
    <location>
        <begin position="242"/>
        <end position="254"/>
    </location>
</feature>
<dbReference type="InterPro" id="IPR036427">
    <property type="entry name" value="Bromodomain-like_sf"/>
</dbReference>
<name>A0A4P9ZNJ3_9FUNG</name>
<dbReference type="AlphaFoldDB" id="A0A4P9ZNJ3"/>
<dbReference type="PANTHER" id="PTHR15398">
    <property type="entry name" value="BROMODOMAIN-CONTAINING PROTEIN 8"/>
    <property type="match status" value="1"/>
</dbReference>
<evidence type="ECO:0000313" key="7">
    <source>
        <dbReference type="Proteomes" id="UP000268162"/>
    </source>
</evidence>
<keyword evidence="4" id="KW-0732">Signal</keyword>
<dbReference type="PROSITE" id="PS50014">
    <property type="entry name" value="BROMODOMAIN_2"/>
    <property type="match status" value="1"/>
</dbReference>
<dbReference type="EMBL" id="ML003084">
    <property type="protein sequence ID" value="RKP34745.1"/>
    <property type="molecule type" value="Genomic_DNA"/>
</dbReference>
<evidence type="ECO:0000313" key="6">
    <source>
        <dbReference type="EMBL" id="RKP34745.1"/>
    </source>
</evidence>
<accession>A0A4P9ZNJ3</accession>
<evidence type="ECO:0000259" key="5">
    <source>
        <dbReference type="PROSITE" id="PS50014"/>
    </source>
</evidence>
<feature type="compositionally biased region" description="Acidic residues" evidence="3">
    <location>
        <begin position="402"/>
        <end position="415"/>
    </location>
</feature>
<feature type="chain" id="PRO_5020803167" description="Bromo domain-containing protein" evidence="4">
    <location>
        <begin position="27"/>
        <end position="542"/>
    </location>
</feature>
<evidence type="ECO:0000256" key="1">
    <source>
        <dbReference type="ARBA" id="ARBA00023117"/>
    </source>
</evidence>
<dbReference type="Gene3D" id="1.20.920.10">
    <property type="entry name" value="Bromodomain-like"/>
    <property type="match status" value="1"/>
</dbReference>
<reference evidence="7" key="1">
    <citation type="journal article" date="2018" name="Nat. Microbiol.">
        <title>Leveraging single-cell genomics to expand the fungal tree of life.</title>
        <authorList>
            <person name="Ahrendt S.R."/>
            <person name="Quandt C.A."/>
            <person name="Ciobanu D."/>
            <person name="Clum A."/>
            <person name="Salamov A."/>
            <person name="Andreopoulos B."/>
            <person name="Cheng J.F."/>
            <person name="Woyke T."/>
            <person name="Pelin A."/>
            <person name="Henrissat B."/>
            <person name="Reynolds N.K."/>
            <person name="Benny G.L."/>
            <person name="Smith M.E."/>
            <person name="James T.Y."/>
            <person name="Grigoriev I.V."/>
        </authorList>
    </citation>
    <scope>NUCLEOTIDE SEQUENCE [LARGE SCALE GENOMIC DNA]</scope>
    <source>
        <strain evidence="7">RSA 468</strain>
    </source>
</reference>
<dbReference type="SMART" id="SM00297">
    <property type="entry name" value="BROMO"/>
    <property type="match status" value="1"/>
</dbReference>
<dbReference type="Pfam" id="PF00439">
    <property type="entry name" value="Bromodomain"/>
    <property type="match status" value="1"/>
</dbReference>
<evidence type="ECO:0000256" key="4">
    <source>
        <dbReference type="SAM" id="SignalP"/>
    </source>
</evidence>
<feature type="region of interest" description="Disordered" evidence="3">
    <location>
        <begin position="207"/>
        <end position="420"/>
    </location>
</feature>
<keyword evidence="7" id="KW-1185">Reference proteome</keyword>
<keyword evidence="1 2" id="KW-0103">Bromodomain</keyword>
<dbReference type="SUPFAM" id="SSF47370">
    <property type="entry name" value="Bromodomain"/>
    <property type="match status" value="1"/>
</dbReference>
<dbReference type="InterPro" id="IPR001487">
    <property type="entry name" value="Bromodomain"/>
</dbReference>
<dbReference type="Proteomes" id="UP000268162">
    <property type="component" value="Unassembled WGS sequence"/>
</dbReference>
<protein>
    <recommendedName>
        <fullName evidence="5">Bromo domain-containing protein</fullName>
    </recommendedName>
</protein>
<dbReference type="PANTHER" id="PTHR15398:SF4">
    <property type="entry name" value="BROMODOMAIN-CONTAINING PROTEIN 8 ISOFORM X1"/>
    <property type="match status" value="1"/>
</dbReference>
<dbReference type="GO" id="GO:0006325">
    <property type="term" value="P:chromatin organization"/>
    <property type="evidence" value="ECO:0007669"/>
    <property type="project" value="UniProtKB-ARBA"/>
</dbReference>
<evidence type="ECO:0000256" key="3">
    <source>
        <dbReference type="SAM" id="MobiDB-lite"/>
    </source>
</evidence>